<protein>
    <recommendedName>
        <fullName evidence="4">Secreted protein</fullName>
    </recommendedName>
</protein>
<dbReference type="AlphaFoldDB" id="A0A2M4D6R4"/>
<accession>A0A2M4D6R4</accession>
<feature type="transmembrane region" description="Helical" evidence="1">
    <location>
        <begin position="70"/>
        <end position="90"/>
    </location>
</feature>
<dbReference type="EMBL" id="GGFL01009075">
    <property type="protein sequence ID" value="MBW73253.1"/>
    <property type="molecule type" value="Transcribed_RNA"/>
</dbReference>
<name>A0A2M4D6R4_ANODA</name>
<evidence type="ECO:0000256" key="2">
    <source>
        <dbReference type="SAM" id="SignalP"/>
    </source>
</evidence>
<sequence length="95" mass="10210">MTSSVAATCLSWIRACVCLRSSTFCDRTKPDASPVAVGRSRGVLGNVKCSSININVEPVSLQPAYAPLPLHSSAIILLHTGSFLLHYSVLSRPRR</sequence>
<keyword evidence="1" id="KW-0472">Membrane</keyword>
<keyword evidence="1" id="KW-0812">Transmembrane</keyword>
<evidence type="ECO:0008006" key="4">
    <source>
        <dbReference type="Google" id="ProtNLM"/>
    </source>
</evidence>
<organism evidence="3">
    <name type="scientific">Anopheles darlingi</name>
    <name type="common">Mosquito</name>
    <dbReference type="NCBI Taxonomy" id="43151"/>
    <lineage>
        <taxon>Eukaryota</taxon>
        <taxon>Metazoa</taxon>
        <taxon>Ecdysozoa</taxon>
        <taxon>Arthropoda</taxon>
        <taxon>Hexapoda</taxon>
        <taxon>Insecta</taxon>
        <taxon>Pterygota</taxon>
        <taxon>Neoptera</taxon>
        <taxon>Endopterygota</taxon>
        <taxon>Diptera</taxon>
        <taxon>Nematocera</taxon>
        <taxon>Culicoidea</taxon>
        <taxon>Culicidae</taxon>
        <taxon>Anophelinae</taxon>
        <taxon>Anopheles</taxon>
    </lineage>
</organism>
<evidence type="ECO:0000256" key="1">
    <source>
        <dbReference type="SAM" id="Phobius"/>
    </source>
</evidence>
<reference evidence="3" key="1">
    <citation type="submission" date="2018-01" db="EMBL/GenBank/DDBJ databases">
        <title>An insight into the sialome of Amazonian anophelines.</title>
        <authorList>
            <person name="Ribeiro J.M."/>
            <person name="Scarpassa V."/>
            <person name="Calvo E."/>
        </authorList>
    </citation>
    <scope>NUCLEOTIDE SEQUENCE</scope>
</reference>
<feature type="chain" id="PRO_5014837619" description="Secreted protein" evidence="2">
    <location>
        <begin position="19"/>
        <end position="95"/>
    </location>
</feature>
<evidence type="ECO:0000313" key="3">
    <source>
        <dbReference type="EMBL" id="MBW73253.1"/>
    </source>
</evidence>
<feature type="signal peptide" evidence="2">
    <location>
        <begin position="1"/>
        <end position="18"/>
    </location>
</feature>
<proteinExistence type="predicted"/>
<keyword evidence="2" id="KW-0732">Signal</keyword>
<keyword evidence="1" id="KW-1133">Transmembrane helix</keyword>